<evidence type="ECO:0000313" key="2">
    <source>
        <dbReference type="EMBL" id="KIM61980.1"/>
    </source>
</evidence>
<dbReference type="Proteomes" id="UP000053989">
    <property type="component" value="Unassembled WGS sequence"/>
</dbReference>
<protein>
    <submittedName>
        <fullName evidence="2">Uncharacterized protein</fullName>
    </submittedName>
</protein>
<reference evidence="2 3" key="1">
    <citation type="submission" date="2014-04" db="EMBL/GenBank/DDBJ databases">
        <authorList>
            <consortium name="DOE Joint Genome Institute"/>
            <person name="Kuo A."/>
            <person name="Kohler A."/>
            <person name="Nagy L.G."/>
            <person name="Floudas D."/>
            <person name="Copeland A."/>
            <person name="Barry K.W."/>
            <person name="Cichocki N."/>
            <person name="Veneault-Fourrey C."/>
            <person name="LaButti K."/>
            <person name="Lindquist E.A."/>
            <person name="Lipzen A."/>
            <person name="Lundell T."/>
            <person name="Morin E."/>
            <person name="Murat C."/>
            <person name="Sun H."/>
            <person name="Tunlid A."/>
            <person name="Henrissat B."/>
            <person name="Grigoriev I.V."/>
            <person name="Hibbett D.S."/>
            <person name="Martin F."/>
            <person name="Nordberg H.P."/>
            <person name="Cantor M.N."/>
            <person name="Hua S.X."/>
        </authorList>
    </citation>
    <scope>NUCLEOTIDE SEQUENCE [LARGE SCALE GENOMIC DNA]</scope>
    <source>
        <strain evidence="2 3">Foug A</strain>
    </source>
</reference>
<reference evidence="3" key="2">
    <citation type="submission" date="2015-01" db="EMBL/GenBank/DDBJ databases">
        <title>Evolutionary Origins and Diversification of the Mycorrhizal Mutualists.</title>
        <authorList>
            <consortium name="DOE Joint Genome Institute"/>
            <consortium name="Mycorrhizal Genomics Consortium"/>
            <person name="Kohler A."/>
            <person name="Kuo A."/>
            <person name="Nagy L.G."/>
            <person name="Floudas D."/>
            <person name="Copeland A."/>
            <person name="Barry K.W."/>
            <person name="Cichocki N."/>
            <person name="Veneault-Fourrey C."/>
            <person name="LaButti K."/>
            <person name="Lindquist E.A."/>
            <person name="Lipzen A."/>
            <person name="Lundell T."/>
            <person name="Morin E."/>
            <person name="Murat C."/>
            <person name="Riley R."/>
            <person name="Ohm R."/>
            <person name="Sun H."/>
            <person name="Tunlid A."/>
            <person name="Henrissat B."/>
            <person name="Grigoriev I.V."/>
            <person name="Hibbett D.S."/>
            <person name="Martin F."/>
        </authorList>
    </citation>
    <scope>NUCLEOTIDE SEQUENCE [LARGE SCALE GENOMIC DNA]</scope>
    <source>
        <strain evidence="3">Foug A</strain>
    </source>
</reference>
<evidence type="ECO:0000313" key="3">
    <source>
        <dbReference type="Proteomes" id="UP000053989"/>
    </source>
</evidence>
<organism evidence="2 3">
    <name type="scientific">Scleroderma citrinum Foug A</name>
    <dbReference type="NCBI Taxonomy" id="1036808"/>
    <lineage>
        <taxon>Eukaryota</taxon>
        <taxon>Fungi</taxon>
        <taxon>Dikarya</taxon>
        <taxon>Basidiomycota</taxon>
        <taxon>Agaricomycotina</taxon>
        <taxon>Agaricomycetes</taxon>
        <taxon>Agaricomycetidae</taxon>
        <taxon>Boletales</taxon>
        <taxon>Sclerodermatineae</taxon>
        <taxon>Sclerodermataceae</taxon>
        <taxon>Scleroderma</taxon>
    </lineage>
</organism>
<evidence type="ECO:0000256" key="1">
    <source>
        <dbReference type="SAM" id="MobiDB-lite"/>
    </source>
</evidence>
<feature type="region of interest" description="Disordered" evidence="1">
    <location>
        <begin position="14"/>
        <end position="48"/>
    </location>
</feature>
<keyword evidence="3" id="KW-1185">Reference proteome</keyword>
<accession>A0A0C3DMV6</accession>
<dbReference type="EMBL" id="KN822046">
    <property type="protein sequence ID" value="KIM61980.1"/>
    <property type="molecule type" value="Genomic_DNA"/>
</dbReference>
<proteinExistence type="predicted"/>
<gene>
    <name evidence="2" type="ORF">SCLCIDRAFT_853671</name>
</gene>
<dbReference type="InParanoid" id="A0A0C3DMV6"/>
<sequence>MPVSMYLHPVWFPSPHRGRSGSASGVERMNFDTRNTRRSKSAPTVSDKTWHQGACNRLVVQAPCDASPGAWGLSDSKHVLHAYYRRYLCRWLRERLKRSL</sequence>
<name>A0A0C3DMV6_9AGAM</name>
<dbReference type="AlphaFoldDB" id="A0A0C3DMV6"/>
<dbReference type="HOGENOM" id="CLU_2307720_0_0_1"/>